<dbReference type="Proteomes" id="UP000654257">
    <property type="component" value="Unassembled WGS sequence"/>
</dbReference>
<evidence type="ECO:0000313" key="2">
    <source>
        <dbReference type="Proteomes" id="UP000654257"/>
    </source>
</evidence>
<name>A0A917D092_9NOCA</name>
<dbReference type="RefSeq" id="WP_188544288.1">
    <property type="nucleotide sequence ID" value="NZ_BMCU01000002.1"/>
</dbReference>
<keyword evidence="2" id="KW-1185">Reference proteome</keyword>
<dbReference type="EMBL" id="BMCU01000002">
    <property type="protein sequence ID" value="GGG02658.1"/>
    <property type="molecule type" value="Genomic_DNA"/>
</dbReference>
<evidence type="ECO:0000313" key="1">
    <source>
        <dbReference type="EMBL" id="GGG02658.1"/>
    </source>
</evidence>
<comment type="caution">
    <text evidence="1">The sequence shown here is derived from an EMBL/GenBank/DDBJ whole genome shotgun (WGS) entry which is preliminary data.</text>
</comment>
<sequence>MRYERYSLDMPVGISVGAIDCRRAVEVATMYFQQTLASQGHSNSYIELEGFTCDFADERSPIPDAPFYLCQSPIGSADPTGIITIGPP</sequence>
<gene>
    <name evidence="1" type="ORF">GCM10007304_15880</name>
</gene>
<accession>A0A917D092</accession>
<dbReference type="AlphaFoldDB" id="A0A917D092"/>
<protein>
    <submittedName>
        <fullName evidence="1">Uncharacterized protein</fullName>
    </submittedName>
</protein>
<organism evidence="1 2">
    <name type="scientific">Rhodococcoides trifolii</name>
    <dbReference type="NCBI Taxonomy" id="908250"/>
    <lineage>
        <taxon>Bacteria</taxon>
        <taxon>Bacillati</taxon>
        <taxon>Actinomycetota</taxon>
        <taxon>Actinomycetes</taxon>
        <taxon>Mycobacteriales</taxon>
        <taxon>Nocardiaceae</taxon>
        <taxon>Rhodococcoides</taxon>
    </lineage>
</organism>
<proteinExistence type="predicted"/>
<reference evidence="1" key="2">
    <citation type="submission" date="2020-09" db="EMBL/GenBank/DDBJ databases">
        <authorList>
            <person name="Sun Q."/>
            <person name="Sedlacek I."/>
        </authorList>
    </citation>
    <scope>NUCLEOTIDE SEQUENCE</scope>
    <source>
        <strain evidence="1">CCM 7905</strain>
    </source>
</reference>
<reference evidence="1" key="1">
    <citation type="journal article" date="2014" name="Int. J. Syst. Evol. Microbiol.">
        <title>Complete genome sequence of Corynebacterium casei LMG S-19264T (=DSM 44701T), isolated from a smear-ripened cheese.</title>
        <authorList>
            <consortium name="US DOE Joint Genome Institute (JGI-PGF)"/>
            <person name="Walter F."/>
            <person name="Albersmeier A."/>
            <person name="Kalinowski J."/>
            <person name="Ruckert C."/>
        </authorList>
    </citation>
    <scope>NUCLEOTIDE SEQUENCE</scope>
    <source>
        <strain evidence="1">CCM 7905</strain>
    </source>
</reference>